<evidence type="ECO:0000259" key="1">
    <source>
        <dbReference type="PROSITE" id="PS50972"/>
    </source>
</evidence>
<evidence type="ECO:0000313" key="2">
    <source>
        <dbReference type="EMBL" id="EFQ82496.1"/>
    </source>
</evidence>
<dbReference type="PROSITE" id="PS50972">
    <property type="entry name" value="PTERIN_BINDING"/>
    <property type="match status" value="1"/>
</dbReference>
<dbReference type="PANTHER" id="PTHR20941:SF1">
    <property type="entry name" value="FOLIC ACID SYNTHESIS PROTEIN FOL1"/>
    <property type="match status" value="1"/>
</dbReference>
<comment type="caution">
    <text evidence="2">The sequence shown here is derived from an EMBL/GenBank/DDBJ whole genome shotgun (WGS) entry which is preliminary data.</text>
</comment>
<dbReference type="Gene3D" id="3.20.20.20">
    <property type="entry name" value="Dihydropteroate synthase-like"/>
    <property type="match status" value="1"/>
</dbReference>
<dbReference type="AlphaFoldDB" id="E2SDB9"/>
<dbReference type="OrthoDB" id="9811744at2"/>
<dbReference type="InterPro" id="IPR011005">
    <property type="entry name" value="Dihydropteroate_synth-like_sf"/>
</dbReference>
<dbReference type="InterPro" id="IPR000489">
    <property type="entry name" value="Pterin-binding_dom"/>
</dbReference>
<dbReference type="EMBL" id="ACLF03000006">
    <property type="protein sequence ID" value="EFQ82496.1"/>
    <property type="molecule type" value="Genomic_DNA"/>
</dbReference>
<dbReference type="eggNOG" id="COG0294">
    <property type="taxonomic scope" value="Bacteria"/>
</dbReference>
<sequence>MISLSDLADLATTYRDDLDHPVAPLKLGSVLLDTDVEPALMGIVNLSRDSTYRESVAVGTAAAVRKARVQVAQGAHVIDIGAESSRSTASLVTPEDQVRQLVPVIEDLVADGIVVSVEAYDLHVVEASLRAGAQVLNLTGSQQDDAMFALAAEADAAVVLCHILGGHARSVDAPAVDADPVPAMLESFGERIEKARSCGVTEIVIDPGAGFDFHLDDQQARMRHQAVSLLNTFRLRRLGVPVCHALPHAFDLFGDQFRSAEGFFAALAFLGGTGMYRTHEVPLTSAVLAAMAAFSATAR</sequence>
<dbReference type="GO" id="GO:0046654">
    <property type="term" value="P:tetrahydrofolate biosynthetic process"/>
    <property type="evidence" value="ECO:0007669"/>
    <property type="project" value="TreeGrafter"/>
</dbReference>
<reference evidence="2" key="1">
    <citation type="submission" date="2010-08" db="EMBL/GenBank/DDBJ databases">
        <authorList>
            <person name="Muzny D."/>
            <person name="Qin X."/>
            <person name="Buhay C."/>
            <person name="Dugan-Rocha S."/>
            <person name="Ding Y."/>
            <person name="Chen G."/>
            <person name="Hawes A."/>
            <person name="Holder M."/>
            <person name="Jhangiani S."/>
            <person name="Johnson A."/>
            <person name="Khan Z."/>
            <person name="Li Z."/>
            <person name="Liu W."/>
            <person name="Liu X."/>
            <person name="Perez L."/>
            <person name="Shen H."/>
            <person name="Wang Q."/>
            <person name="Watt J."/>
            <person name="Xi L."/>
            <person name="Xin Y."/>
            <person name="Zhou J."/>
            <person name="Deng J."/>
            <person name="Jiang H."/>
            <person name="Liu Y."/>
            <person name="Qu J."/>
            <person name="Song X.-Z."/>
            <person name="Zhang L."/>
            <person name="Villasana D."/>
            <person name="Johnson A."/>
            <person name="Liu J."/>
            <person name="Liyanage D."/>
            <person name="Lorensuhewa L."/>
            <person name="Robinson T."/>
            <person name="Song A."/>
            <person name="Song B.-B."/>
            <person name="Dinh H."/>
            <person name="Thornton R."/>
            <person name="Coyle M."/>
            <person name="Francisco L."/>
            <person name="Jackson L."/>
            <person name="Javaid M."/>
            <person name="Korchina V."/>
            <person name="Kovar C."/>
            <person name="Mata R."/>
            <person name="Mathew T."/>
            <person name="Ngo R."/>
            <person name="Nguyen L."/>
            <person name="Nguyen N."/>
            <person name="Okwuonu G."/>
            <person name="Ongeri F."/>
            <person name="Pham C."/>
            <person name="Simmons D."/>
            <person name="Wilczek-Boney K."/>
            <person name="Hale W."/>
            <person name="Jakkamsetti A."/>
            <person name="Pham P."/>
            <person name="Ruth R."/>
            <person name="San Lucas F."/>
            <person name="Warren J."/>
            <person name="Zhang J."/>
            <person name="Zhao Z."/>
            <person name="Zhou C."/>
            <person name="Zhu D."/>
            <person name="Lee S."/>
            <person name="Bess C."/>
            <person name="Blankenburg K."/>
            <person name="Forbes L."/>
            <person name="Fu Q."/>
            <person name="Gubbala S."/>
            <person name="Hirani K."/>
            <person name="Jayaseelan J.C."/>
            <person name="Lara F."/>
            <person name="Munidasa M."/>
            <person name="Palculict T."/>
            <person name="Patil S."/>
            <person name="Pu L.-L."/>
            <person name="Saada N."/>
            <person name="Tang L."/>
            <person name="Weissenberger G."/>
            <person name="Zhu Y."/>
            <person name="Hemphill L."/>
            <person name="Shang Y."/>
            <person name="Youmans B."/>
            <person name="Ayvaz T."/>
            <person name="Ross M."/>
            <person name="Santibanez J."/>
            <person name="Aqrawi P."/>
            <person name="Gross S."/>
            <person name="Joshi V."/>
            <person name="Fowler G."/>
            <person name="Nazareth L."/>
            <person name="Reid J."/>
            <person name="Worley K."/>
            <person name="Petrosino J."/>
            <person name="Highlander S."/>
            <person name="Gibbs R."/>
        </authorList>
    </citation>
    <scope>NUCLEOTIDE SEQUENCE [LARGE SCALE GENOMIC DNA]</scope>
    <source>
        <strain evidence="2">DSM 15272</strain>
    </source>
</reference>
<dbReference type="SUPFAM" id="SSF51717">
    <property type="entry name" value="Dihydropteroate synthetase-like"/>
    <property type="match status" value="1"/>
</dbReference>
<dbReference type="HOGENOM" id="CLU_924201_0_0_11"/>
<dbReference type="RefSeq" id="WP_007076797.1">
    <property type="nucleotide sequence ID" value="NZ_CM001024.1"/>
</dbReference>
<keyword evidence="3" id="KW-1185">Reference proteome</keyword>
<dbReference type="GO" id="GO:0004156">
    <property type="term" value="F:dihydropteroate synthase activity"/>
    <property type="evidence" value="ECO:0007669"/>
    <property type="project" value="TreeGrafter"/>
</dbReference>
<organism evidence="2 3">
    <name type="scientific">Aeromicrobium marinum DSM 15272</name>
    <dbReference type="NCBI Taxonomy" id="585531"/>
    <lineage>
        <taxon>Bacteria</taxon>
        <taxon>Bacillati</taxon>
        <taxon>Actinomycetota</taxon>
        <taxon>Actinomycetes</taxon>
        <taxon>Propionibacteriales</taxon>
        <taxon>Nocardioidaceae</taxon>
        <taxon>Aeromicrobium</taxon>
    </lineage>
</organism>
<dbReference type="Pfam" id="PF00809">
    <property type="entry name" value="Pterin_bind"/>
    <property type="match status" value="1"/>
</dbReference>
<name>E2SDB9_9ACTN</name>
<dbReference type="PANTHER" id="PTHR20941">
    <property type="entry name" value="FOLATE SYNTHESIS PROTEINS"/>
    <property type="match status" value="1"/>
</dbReference>
<accession>E2SDB9</accession>
<feature type="domain" description="Pterin-binding" evidence="1">
    <location>
        <begin position="38"/>
        <end position="299"/>
    </location>
</feature>
<dbReference type="STRING" id="585531.HMPREF0063_11705"/>
<protein>
    <submittedName>
        <fullName evidence="2">Dihydropteroate synthase</fullName>
    </submittedName>
</protein>
<proteinExistence type="predicted"/>
<dbReference type="Proteomes" id="UP000003111">
    <property type="component" value="Unassembled WGS sequence"/>
</dbReference>
<dbReference type="InterPro" id="IPR045031">
    <property type="entry name" value="DHP_synth-like"/>
</dbReference>
<gene>
    <name evidence="2" type="ORF">HMPREF0063_11705</name>
</gene>
<evidence type="ECO:0000313" key="3">
    <source>
        <dbReference type="Proteomes" id="UP000003111"/>
    </source>
</evidence>